<protein>
    <submittedName>
        <fullName evidence="1">Uncharacterized protein</fullName>
    </submittedName>
</protein>
<dbReference type="RefSeq" id="WP_198101612.1">
    <property type="nucleotide sequence ID" value="NZ_JAEDAL010000008.1"/>
</dbReference>
<comment type="caution">
    <text evidence="1">The sequence shown here is derived from an EMBL/GenBank/DDBJ whole genome shotgun (WGS) entry which is preliminary data.</text>
</comment>
<name>A0A931IY12_9BURK</name>
<dbReference type="Proteomes" id="UP000620139">
    <property type="component" value="Unassembled WGS sequence"/>
</dbReference>
<keyword evidence="2" id="KW-1185">Reference proteome</keyword>
<dbReference type="AlphaFoldDB" id="A0A931IY12"/>
<dbReference type="EMBL" id="JAEDAL010000008">
    <property type="protein sequence ID" value="MBH9553992.1"/>
    <property type="molecule type" value="Genomic_DNA"/>
</dbReference>
<evidence type="ECO:0000313" key="2">
    <source>
        <dbReference type="Proteomes" id="UP000620139"/>
    </source>
</evidence>
<sequence>MMILLRGVDAEVHAAFERDLTAIANVAEMTARAEQCCWRFTARKGHVTTQHLGLILAWLHCRPEVAIVRMRRGHSFVHPISFDCGTGWSSIAGIGQVEAPVQAQKRRAANDDLFAVDECPNPEDESQEIWVYEQGE</sequence>
<gene>
    <name evidence="1" type="ORF">I7X43_14185</name>
</gene>
<accession>A0A931IY12</accession>
<reference evidence="1" key="1">
    <citation type="submission" date="2020-12" db="EMBL/GenBank/DDBJ databases">
        <title>The genome sequence of Inhella sp. 4Y17.</title>
        <authorList>
            <person name="Liu Y."/>
        </authorList>
    </citation>
    <scope>NUCLEOTIDE SEQUENCE</scope>
    <source>
        <strain evidence="1">4Y10</strain>
    </source>
</reference>
<evidence type="ECO:0000313" key="1">
    <source>
        <dbReference type="EMBL" id="MBH9553992.1"/>
    </source>
</evidence>
<proteinExistence type="predicted"/>
<organism evidence="1 2">
    <name type="scientific">Inhella gelatinilytica</name>
    <dbReference type="NCBI Taxonomy" id="2795030"/>
    <lineage>
        <taxon>Bacteria</taxon>
        <taxon>Pseudomonadati</taxon>
        <taxon>Pseudomonadota</taxon>
        <taxon>Betaproteobacteria</taxon>
        <taxon>Burkholderiales</taxon>
        <taxon>Sphaerotilaceae</taxon>
        <taxon>Inhella</taxon>
    </lineage>
</organism>